<reference evidence="2 3" key="1">
    <citation type="submission" date="2023-11" db="EMBL/GenBank/DDBJ databases">
        <authorList>
            <person name="Okamura Y."/>
        </authorList>
    </citation>
    <scope>NUCLEOTIDE SEQUENCE [LARGE SCALE GENOMIC DNA]</scope>
</reference>
<feature type="chain" id="PRO_5043998912" evidence="1">
    <location>
        <begin position="17"/>
        <end position="110"/>
    </location>
</feature>
<dbReference type="AlphaFoldDB" id="A0AAV1JHU8"/>
<gene>
    <name evidence="2" type="ORF">LNINA_LOCUS8259</name>
</gene>
<protein>
    <submittedName>
        <fullName evidence="2">Uncharacterized protein</fullName>
    </submittedName>
</protein>
<keyword evidence="1" id="KW-0732">Signal</keyword>
<accession>A0AAV1JHU8</accession>
<comment type="caution">
    <text evidence="2">The sequence shown here is derived from an EMBL/GenBank/DDBJ whole genome shotgun (WGS) entry which is preliminary data.</text>
</comment>
<keyword evidence="3" id="KW-1185">Reference proteome</keyword>
<evidence type="ECO:0000313" key="3">
    <source>
        <dbReference type="Proteomes" id="UP001497472"/>
    </source>
</evidence>
<evidence type="ECO:0000313" key="2">
    <source>
        <dbReference type="EMBL" id="CAK1548911.1"/>
    </source>
</evidence>
<organism evidence="2 3">
    <name type="scientific">Leptosia nina</name>
    <dbReference type="NCBI Taxonomy" id="320188"/>
    <lineage>
        <taxon>Eukaryota</taxon>
        <taxon>Metazoa</taxon>
        <taxon>Ecdysozoa</taxon>
        <taxon>Arthropoda</taxon>
        <taxon>Hexapoda</taxon>
        <taxon>Insecta</taxon>
        <taxon>Pterygota</taxon>
        <taxon>Neoptera</taxon>
        <taxon>Endopterygota</taxon>
        <taxon>Lepidoptera</taxon>
        <taxon>Glossata</taxon>
        <taxon>Ditrysia</taxon>
        <taxon>Papilionoidea</taxon>
        <taxon>Pieridae</taxon>
        <taxon>Pierinae</taxon>
        <taxon>Leptosia</taxon>
    </lineage>
</organism>
<feature type="signal peptide" evidence="1">
    <location>
        <begin position="1"/>
        <end position="16"/>
    </location>
</feature>
<name>A0AAV1JHU8_9NEOP</name>
<dbReference type="Proteomes" id="UP001497472">
    <property type="component" value="Unassembled WGS sequence"/>
</dbReference>
<sequence length="110" mass="11695">MLVLLLILPILSCVSSQCLGQRPLCNCQQDVPCAPSLSCLQPSLTSCGLITEVPMPTEAILEIPFINSMLPAASPISAYANPFSPLFPSVSPCDCGSHFLKKIPIPPPFI</sequence>
<evidence type="ECO:0000256" key="1">
    <source>
        <dbReference type="SAM" id="SignalP"/>
    </source>
</evidence>
<dbReference type="EMBL" id="CAVLEF010000011">
    <property type="protein sequence ID" value="CAK1548911.1"/>
    <property type="molecule type" value="Genomic_DNA"/>
</dbReference>
<proteinExistence type="predicted"/>